<accession>A0A395RWD8</accession>
<dbReference type="InterPro" id="IPR052998">
    <property type="entry name" value="Hetero-Diels-Alderase-like"/>
</dbReference>
<feature type="chain" id="PRO_5017280028" description="SMP-30/Gluconolactonase/LRE-like region domain-containing protein" evidence="1">
    <location>
        <begin position="18"/>
        <end position="339"/>
    </location>
</feature>
<dbReference type="EMBL" id="PXOG01000252">
    <property type="protein sequence ID" value="RGP64466.1"/>
    <property type="molecule type" value="Genomic_DNA"/>
</dbReference>
<gene>
    <name evidence="2" type="ORF">FLONG3_9524</name>
</gene>
<dbReference type="InterPro" id="IPR011042">
    <property type="entry name" value="6-blade_b-propeller_TolB-like"/>
</dbReference>
<comment type="caution">
    <text evidence="2">The sequence shown here is derived from an EMBL/GenBank/DDBJ whole genome shotgun (WGS) entry which is preliminary data.</text>
</comment>
<sequence>MLKSLVALCFIPALALSHSVTVKTVGQLPLGTWLENVAVRSNGDLLVTEFWPKASVYTVKDPSSCNEGLKELATVSSIQGILGIVELPPVPDKPETFVFVGSNATELSKLIPGTFKAFAIEFHNKRNQANVKVRKISDMTKASTFLNGVEAIPGVHNAVLVSDSVKGSVGRLDTSTGIFDDTTFVFPEMAPIAANTFGINGIKVRNGYLYFSNSNAVKIYKTALTAAGYPVKGSKPQLVADLSKVVDFIDDFGFDSHGNIYAASNLDNSVVFVDTKTGKSTIVLGSINELTVAGSTAVAFGRTKRDQDTYYVCTAGGLAKPVGGTKTEGAKVVAAKASK</sequence>
<keyword evidence="1" id="KW-0732">Signal</keyword>
<dbReference type="PANTHER" id="PTHR42060">
    <property type="entry name" value="NHL REPEAT-CONTAINING PROTEIN-RELATED"/>
    <property type="match status" value="1"/>
</dbReference>
<evidence type="ECO:0008006" key="4">
    <source>
        <dbReference type="Google" id="ProtNLM"/>
    </source>
</evidence>
<evidence type="ECO:0000313" key="2">
    <source>
        <dbReference type="EMBL" id="RGP64466.1"/>
    </source>
</evidence>
<evidence type="ECO:0000256" key="1">
    <source>
        <dbReference type="SAM" id="SignalP"/>
    </source>
</evidence>
<dbReference type="Proteomes" id="UP000266234">
    <property type="component" value="Unassembled WGS sequence"/>
</dbReference>
<name>A0A395RWD8_9HYPO</name>
<dbReference type="Gene3D" id="2.120.10.30">
    <property type="entry name" value="TolB, C-terminal domain"/>
    <property type="match status" value="1"/>
</dbReference>
<organism evidence="2 3">
    <name type="scientific">Fusarium longipes</name>
    <dbReference type="NCBI Taxonomy" id="694270"/>
    <lineage>
        <taxon>Eukaryota</taxon>
        <taxon>Fungi</taxon>
        <taxon>Dikarya</taxon>
        <taxon>Ascomycota</taxon>
        <taxon>Pezizomycotina</taxon>
        <taxon>Sordariomycetes</taxon>
        <taxon>Hypocreomycetidae</taxon>
        <taxon>Hypocreales</taxon>
        <taxon>Nectriaceae</taxon>
        <taxon>Fusarium</taxon>
    </lineage>
</organism>
<dbReference type="SUPFAM" id="SSF63829">
    <property type="entry name" value="Calcium-dependent phosphotriesterase"/>
    <property type="match status" value="1"/>
</dbReference>
<keyword evidence="3" id="KW-1185">Reference proteome</keyword>
<dbReference type="OrthoDB" id="5233393at2759"/>
<dbReference type="PANTHER" id="PTHR42060:SF1">
    <property type="entry name" value="NHL REPEAT-CONTAINING PROTEIN"/>
    <property type="match status" value="1"/>
</dbReference>
<proteinExistence type="predicted"/>
<protein>
    <recommendedName>
        <fullName evidence="4">SMP-30/Gluconolactonase/LRE-like region domain-containing protein</fullName>
    </recommendedName>
</protein>
<dbReference type="AlphaFoldDB" id="A0A395RWD8"/>
<feature type="signal peptide" evidence="1">
    <location>
        <begin position="1"/>
        <end position="17"/>
    </location>
</feature>
<evidence type="ECO:0000313" key="3">
    <source>
        <dbReference type="Proteomes" id="UP000266234"/>
    </source>
</evidence>
<dbReference type="STRING" id="694270.A0A395RWD8"/>
<reference evidence="2 3" key="1">
    <citation type="journal article" date="2018" name="PLoS Pathog.">
        <title>Evolution of structural diversity of trichothecenes, a family of toxins produced by plant pathogenic and entomopathogenic fungi.</title>
        <authorList>
            <person name="Proctor R.H."/>
            <person name="McCormick S.P."/>
            <person name="Kim H.S."/>
            <person name="Cardoza R.E."/>
            <person name="Stanley A.M."/>
            <person name="Lindo L."/>
            <person name="Kelly A."/>
            <person name="Brown D.W."/>
            <person name="Lee T."/>
            <person name="Vaughan M.M."/>
            <person name="Alexander N.J."/>
            <person name="Busman M."/>
            <person name="Gutierrez S."/>
        </authorList>
    </citation>
    <scope>NUCLEOTIDE SEQUENCE [LARGE SCALE GENOMIC DNA]</scope>
    <source>
        <strain evidence="2 3">NRRL 20695</strain>
    </source>
</reference>